<feature type="chain" id="PRO_5041427624" description="Beta-barrel porin 2" evidence="1">
    <location>
        <begin position="26"/>
        <end position="402"/>
    </location>
</feature>
<dbReference type="InterPro" id="IPR018759">
    <property type="entry name" value="BBP2_2"/>
</dbReference>
<dbReference type="EMBL" id="BSPO01000003">
    <property type="protein sequence ID" value="GLS84601.1"/>
    <property type="molecule type" value="Genomic_DNA"/>
</dbReference>
<comment type="caution">
    <text evidence="2">The sequence shown here is derived from an EMBL/GenBank/DDBJ whole genome shotgun (WGS) entry which is preliminary data.</text>
</comment>
<proteinExistence type="predicted"/>
<reference evidence="2 3" key="1">
    <citation type="journal article" date="2014" name="Int. J. Syst. Evol. Microbiol.">
        <title>Complete genome sequence of Corynebacterium casei LMG S-19264T (=DSM 44701T), isolated from a smear-ripened cheese.</title>
        <authorList>
            <consortium name="US DOE Joint Genome Institute (JGI-PGF)"/>
            <person name="Walter F."/>
            <person name="Albersmeier A."/>
            <person name="Kalinowski J."/>
            <person name="Ruckert C."/>
        </authorList>
    </citation>
    <scope>NUCLEOTIDE SEQUENCE [LARGE SCALE GENOMIC DNA]</scope>
    <source>
        <strain evidence="2 3">NBRC 112785</strain>
    </source>
</reference>
<dbReference type="Pfam" id="PF10082">
    <property type="entry name" value="BBP2_2"/>
    <property type="match status" value="1"/>
</dbReference>
<evidence type="ECO:0000313" key="2">
    <source>
        <dbReference type="EMBL" id="GLS84601.1"/>
    </source>
</evidence>
<evidence type="ECO:0000256" key="1">
    <source>
        <dbReference type="SAM" id="SignalP"/>
    </source>
</evidence>
<evidence type="ECO:0008006" key="4">
    <source>
        <dbReference type="Google" id="ProtNLM"/>
    </source>
</evidence>
<evidence type="ECO:0000313" key="3">
    <source>
        <dbReference type="Proteomes" id="UP001157439"/>
    </source>
</evidence>
<dbReference type="AlphaFoldDB" id="A0AA37TUS1"/>
<keyword evidence="1" id="KW-0732">Signal</keyword>
<organism evidence="2 3">
    <name type="scientific">Paraferrimonas haliotis</name>
    <dbReference type="NCBI Taxonomy" id="2013866"/>
    <lineage>
        <taxon>Bacteria</taxon>
        <taxon>Pseudomonadati</taxon>
        <taxon>Pseudomonadota</taxon>
        <taxon>Gammaproteobacteria</taxon>
        <taxon>Alteromonadales</taxon>
        <taxon>Ferrimonadaceae</taxon>
        <taxon>Paraferrimonas</taxon>
    </lineage>
</organism>
<feature type="signal peptide" evidence="1">
    <location>
        <begin position="1"/>
        <end position="25"/>
    </location>
</feature>
<dbReference type="Proteomes" id="UP001157439">
    <property type="component" value="Unassembled WGS sequence"/>
</dbReference>
<protein>
    <recommendedName>
        <fullName evidence="4">Beta-barrel porin 2</fullName>
    </recommendedName>
</protein>
<name>A0AA37TUS1_9GAMM</name>
<keyword evidence="3" id="KW-1185">Reference proteome</keyword>
<accession>A0AA37TUS1</accession>
<sequence>MQGFPVKAFAALTTAILMSLSSARADVQPQPYVFENGLELNPYVKASLFNDNNVIRSQTDTISSFGSHIEPGVELVGNPGNSQFEVGYRLVQGNYYDSNDDNFTDHFLNGVFNWNLATRHRLNFYYNFDKMHEGRGYGFSEGRGELFDEVVKIDRQTGEVVYSFGGENATGRIDVGFRHRDKRYTNFRDATQFQDLTETRYLATFFYRIAAKTSLLIEGVKVDNRYKVTRDQTFSRDNDDYFAFVGAEMSSDSAKLTGKVRLGYQNKRFKEGRDDSFHDFSWDVNIGYLLKAYSKLTLETSQRAKNPSQETGDYVKASLIRLNWKHFWLDRFATIAEYHYGKDAYSGIVRDDTIKEYTVGLEYDVQRWMNVGLSYTDTNKSSNAAGIGFDQSIIAVTFHVTL</sequence>
<gene>
    <name evidence="2" type="ORF">GCM10007894_25780</name>
</gene>
<dbReference type="RefSeq" id="WP_095499069.1">
    <property type="nucleotide sequence ID" value="NZ_BSPO01000003.1"/>
</dbReference>